<sequence>MTAWHKVISLRPDLQSGELSLSIFAADLYDVAMQRGSRPVYEDPAEFFALTYPTYNLRELAREVVLRLA</sequence>
<organism evidence="1 2">
    <name type="scientific">SAR324 cluster bacterium</name>
    <dbReference type="NCBI Taxonomy" id="2024889"/>
    <lineage>
        <taxon>Bacteria</taxon>
        <taxon>Deltaproteobacteria</taxon>
        <taxon>SAR324 cluster</taxon>
    </lineage>
</organism>
<proteinExistence type="predicted"/>
<gene>
    <name evidence="1" type="ORF">GYA55_14035</name>
</gene>
<evidence type="ECO:0000313" key="1">
    <source>
        <dbReference type="EMBL" id="NMC64279.1"/>
    </source>
</evidence>
<dbReference type="Proteomes" id="UP000524246">
    <property type="component" value="Unassembled WGS sequence"/>
</dbReference>
<evidence type="ECO:0000313" key="2">
    <source>
        <dbReference type="Proteomes" id="UP000524246"/>
    </source>
</evidence>
<dbReference type="AlphaFoldDB" id="A0A7X9FU10"/>
<feature type="non-terminal residue" evidence="1">
    <location>
        <position position="69"/>
    </location>
</feature>
<name>A0A7X9FU10_9DELT</name>
<dbReference type="EMBL" id="JAAZON010000637">
    <property type="protein sequence ID" value="NMC64279.1"/>
    <property type="molecule type" value="Genomic_DNA"/>
</dbReference>
<reference evidence="1 2" key="1">
    <citation type="journal article" date="2020" name="Biotechnol. Biofuels">
        <title>New insights from the biogas microbiome by comprehensive genome-resolved metagenomics of nearly 1600 species originating from multiple anaerobic digesters.</title>
        <authorList>
            <person name="Campanaro S."/>
            <person name="Treu L."/>
            <person name="Rodriguez-R L.M."/>
            <person name="Kovalovszki A."/>
            <person name="Ziels R.M."/>
            <person name="Maus I."/>
            <person name="Zhu X."/>
            <person name="Kougias P.G."/>
            <person name="Basile A."/>
            <person name="Luo G."/>
            <person name="Schluter A."/>
            <person name="Konstantinidis K.T."/>
            <person name="Angelidaki I."/>
        </authorList>
    </citation>
    <scope>NUCLEOTIDE SEQUENCE [LARGE SCALE GENOMIC DNA]</scope>
    <source>
        <strain evidence="1">AS27yjCOA_65</strain>
    </source>
</reference>
<comment type="caution">
    <text evidence="1">The sequence shown here is derived from an EMBL/GenBank/DDBJ whole genome shotgun (WGS) entry which is preliminary data.</text>
</comment>
<protein>
    <submittedName>
        <fullName evidence="1">Uncharacterized protein</fullName>
    </submittedName>
</protein>
<accession>A0A7X9FU10</accession>